<accession>A0A0F9E2E5</accession>
<dbReference type="EMBL" id="LAZR01036721">
    <property type="protein sequence ID" value="KKL24096.1"/>
    <property type="molecule type" value="Genomic_DNA"/>
</dbReference>
<reference evidence="1" key="1">
    <citation type="journal article" date="2015" name="Nature">
        <title>Complex archaea that bridge the gap between prokaryotes and eukaryotes.</title>
        <authorList>
            <person name="Spang A."/>
            <person name="Saw J.H."/>
            <person name="Jorgensen S.L."/>
            <person name="Zaremba-Niedzwiedzka K."/>
            <person name="Martijn J."/>
            <person name="Lind A.E."/>
            <person name="van Eijk R."/>
            <person name="Schleper C."/>
            <person name="Guy L."/>
            <person name="Ettema T.J."/>
        </authorList>
    </citation>
    <scope>NUCLEOTIDE SEQUENCE</scope>
</reference>
<dbReference type="AlphaFoldDB" id="A0A0F9E2E5"/>
<sequence length="50" mass="5690">MSDTTARDNSKATSRYLHVVRPRCPSCDWPHLKAYRSTQSGDGSITRHSR</sequence>
<proteinExistence type="predicted"/>
<evidence type="ECO:0000313" key="1">
    <source>
        <dbReference type="EMBL" id="KKL24096.1"/>
    </source>
</evidence>
<comment type="caution">
    <text evidence="1">The sequence shown here is derived from an EMBL/GenBank/DDBJ whole genome shotgun (WGS) entry which is preliminary data.</text>
</comment>
<gene>
    <name evidence="1" type="ORF">LCGC14_2418740</name>
</gene>
<protein>
    <submittedName>
        <fullName evidence="1">Uncharacterized protein</fullName>
    </submittedName>
</protein>
<organism evidence="1">
    <name type="scientific">marine sediment metagenome</name>
    <dbReference type="NCBI Taxonomy" id="412755"/>
    <lineage>
        <taxon>unclassified sequences</taxon>
        <taxon>metagenomes</taxon>
        <taxon>ecological metagenomes</taxon>
    </lineage>
</organism>
<name>A0A0F9E2E5_9ZZZZ</name>
<feature type="non-terminal residue" evidence="1">
    <location>
        <position position="50"/>
    </location>
</feature>